<protein>
    <submittedName>
        <fullName evidence="2">IS3 family transposase ISBcen7</fullName>
    </submittedName>
</protein>
<name>A0ABN9I816_RALPI</name>
<dbReference type="NCBIfam" id="NF033516">
    <property type="entry name" value="transpos_IS3"/>
    <property type="match status" value="1"/>
</dbReference>
<evidence type="ECO:0000313" key="3">
    <source>
        <dbReference type="Proteomes" id="UP001189303"/>
    </source>
</evidence>
<evidence type="ECO:0000259" key="1">
    <source>
        <dbReference type="PROSITE" id="PS50994"/>
    </source>
</evidence>
<dbReference type="Gene3D" id="3.30.420.10">
    <property type="entry name" value="Ribonuclease H-like superfamily/Ribonuclease H"/>
    <property type="match status" value="1"/>
</dbReference>
<feature type="domain" description="Integrase catalytic" evidence="1">
    <location>
        <begin position="1"/>
        <end position="153"/>
    </location>
</feature>
<dbReference type="InterPro" id="IPR050900">
    <property type="entry name" value="Transposase_IS3/IS150/IS904"/>
</dbReference>
<sequence length="154" mass="17452">MADITYLPTAQRCAYLSLVTDAYSRKIVGYRVHDSLHAESVAQALKMALKTRHTRQPLVHHSDRGIQYCSAEYQRIHQRHGITCSMTDGYDCHQNALAERVNGILKGELLLKRPADLEQAARMVAQAVHIYNHERPHLALKYKTPDAVHRALGD</sequence>
<gene>
    <name evidence="2" type="ORF">R38712_05338</name>
</gene>
<organism evidence="2 3">
    <name type="scientific">Ralstonia pickettii</name>
    <name type="common">Burkholderia pickettii</name>
    <dbReference type="NCBI Taxonomy" id="329"/>
    <lineage>
        <taxon>Bacteria</taxon>
        <taxon>Pseudomonadati</taxon>
        <taxon>Pseudomonadota</taxon>
        <taxon>Betaproteobacteria</taxon>
        <taxon>Burkholderiales</taxon>
        <taxon>Burkholderiaceae</taxon>
        <taxon>Ralstonia</taxon>
    </lineage>
</organism>
<dbReference type="EMBL" id="CATWFT010000057">
    <property type="protein sequence ID" value="CAJ0733827.1"/>
    <property type="molecule type" value="Genomic_DNA"/>
</dbReference>
<accession>A0ABN9I816</accession>
<dbReference type="InterPro" id="IPR012337">
    <property type="entry name" value="RNaseH-like_sf"/>
</dbReference>
<dbReference type="InterPro" id="IPR036397">
    <property type="entry name" value="RNaseH_sf"/>
</dbReference>
<keyword evidence="3" id="KW-1185">Reference proteome</keyword>
<comment type="caution">
    <text evidence="2">The sequence shown here is derived from an EMBL/GenBank/DDBJ whole genome shotgun (WGS) entry which is preliminary data.</text>
</comment>
<dbReference type="PANTHER" id="PTHR46889:SF5">
    <property type="entry name" value="INTEGRASE PROTEIN"/>
    <property type="match status" value="1"/>
</dbReference>
<dbReference type="InterPro" id="IPR001584">
    <property type="entry name" value="Integrase_cat-core"/>
</dbReference>
<proteinExistence type="predicted"/>
<dbReference type="PROSITE" id="PS50994">
    <property type="entry name" value="INTEGRASE"/>
    <property type="match status" value="1"/>
</dbReference>
<dbReference type="Pfam" id="PF00665">
    <property type="entry name" value="rve"/>
    <property type="match status" value="1"/>
</dbReference>
<dbReference type="Proteomes" id="UP001189303">
    <property type="component" value="Unassembled WGS sequence"/>
</dbReference>
<dbReference type="PANTHER" id="PTHR46889">
    <property type="entry name" value="TRANSPOSASE INSF FOR INSERTION SEQUENCE IS3B-RELATED"/>
    <property type="match status" value="1"/>
</dbReference>
<evidence type="ECO:0000313" key="2">
    <source>
        <dbReference type="EMBL" id="CAJ0733827.1"/>
    </source>
</evidence>
<dbReference type="SUPFAM" id="SSF53098">
    <property type="entry name" value="Ribonuclease H-like"/>
    <property type="match status" value="1"/>
</dbReference>
<reference evidence="2 3" key="1">
    <citation type="submission" date="2023-07" db="EMBL/GenBank/DDBJ databases">
        <authorList>
            <person name="Peeters C."/>
        </authorList>
    </citation>
    <scope>NUCLEOTIDE SEQUENCE [LARGE SCALE GENOMIC DNA]</scope>
    <source>
        <strain evidence="2 3">R-38712</strain>
    </source>
</reference>
<dbReference type="InterPro" id="IPR048020">
    <property type="entry name" value="Transpos_IS3"/>
</dbReference>